<reference evidence="2" key="1">
    <citation type="submission" date="2021-03" db="EMBL/GenBank/DDBJ databases">
        <authorList>
            <person name="Tran Van P."/>
        </authorList>
    </citation>
    <scope>NUCLEOTIDE SEQUENCE</scope>
</reference>
<keyword evidence="1" id="KW-0812">Transmembrane</keyword>
<dbReference type="EMBL" id="CAJPIN010002032">
    <property type="protein sequence ID" value="CAG2055060.1"/>
    <property type="molecule type" value="Genomic_DNA"/>
</dbReference>
<evidence type="ECO:0000313" key="3">
    <source>
        <dbReference type="Proteomes" id="UP001153148"/>
    </source>
</evidence>
<keyword evidence="1" id="KW-0472">Membrane</keyword>
<evidence type="ECO:0000313" key="2">
    <source>
        <dbReference type="EMBL" id="CAG2055060.1"/>
    </source>
</evidence>
<comment type="caution">
    <text evidence="2">The sequence shown here is derived from an EMBL/GenBank/DDBJ whole genome shotgun (WGS) entry which is preliminary data.</text>
</comment>
<keyword evidence="3" id="KW-1185">Reference proteome</keyword>
<gene>
    <name evidence="2" type="ORF">TPAB3V08_LOCUS2073</name>
</gene>
<protein>
    <submittedName>
        <fullName evidence="2">Uncharacterized protein</fullName>
    </submittedName>
</protein>
<dbReference type="Proteomes" id="UP001153148">
    <property type="component" value="Unassembled WGS sequence"/>
</dbReference>
<feature type="transmembrane region" description="Helical" evidence="1">
    <location>
        <begin position="43"/>
        <end position="63"/>
    </location>
</feature>
<proteinExistence type="predicted"/>
<sequence>MIPNFVKHIGTKATQRNVDLVSTFIDQTQCLVRQTIKIPFPRLILAPLLGATWFSMVVFPRAYAAELAMWQLSTVTFPYN</sequence>
<accession>A0ABN7NGZ2</accession>
<organism evidence="2 3">
    <name type="scientific">Timema podura</name>
    <name type="common">Walking stick</name>
    <dbReference type="NCBI Taxonomy" id="61482"/>
    <lineage>
        <taxon>Eukaryota</taxon>
        <taxon>Metazoa</taxon>
        <taxon>Ecdysozoa</taxon>
        <taxon>Arthropoda</taxon>
        <taxon>Hexapoda</taxon>
        <taxon>Insecta</taxon>
        <taxon>Pterygota</taxon>
        <taxon>Neoptera</taxon>
        <taxon>Polyneoptera</taxon>
        <taxon>Phasmatodea</taxon>
        <taxon>Timematodea</taxon>
        <taxon>Timematoidea</taxon>
        <taxon>Timematidae</taxon>
        <taxon>Timema</taxon>
    </lineage>
</organism>
<keyword evidence="1" id="KW-1133">Transmembrane helix</keyword>
<name>A0ABN7NGZ2_TIMPD</name>
<evidence type="ECO:0000256" key="1">
    <source>
        <dbReference type="SAM" id="Phobius"/>
    </source>
</evidence>